<evidence type="ECO:0000256" key="1">
    <source>
        <dbReference type="SAM" id="Phobius"/>
    </source>
</evidence>
<name>A0ABQ1S9R6_9SPHN</name>
<gene>
    <name evidence="3" type="ORF">GCM10011515_21570</name>
</gene>
<evidence type="ECO:0000313" key="4">
    <source>
        <dbReference type="Proteomes" id="UP000619041"/>
    </source>
</evidence>
<feature type="domain" description="SGNH" evidence="2">
    <location>
        <begin position="242"/>
        <end position="489"/>
    </location>
</feature>
<dbReference type="PANTHER" id="PTHR23028">
    <property type="entry name" value="ACETYLTRANSFERASE"/>
    <property type="match status" value="1"/>
</dbReference>
<feature type="transmembrane region" description="Helical" evidence="1">
    <location>
        <begin position="79"/>
        <end position="96"/>
    </location>
</feature>
<dbReference type="InterPro" id="IPR050879">
    <property type="entry name" value="Acyltransferase_3"/>
</dbReference>
<organism evidence="3 4">
    <name type="scientific">Tsuneonella deserti</name>
    <dbReference type="NCBI Taxonomy" id="2035528"/>
    <lineage>
        <taxon>Bacteria</taxon>
        <taxon>Pseudomonadati</taxon>
        <taxon>Pseudomonadota</taxon>
        <taxon>Alphaproteobacteria</taxon>
        <taxon>Sphingomonadales</taxon>
        <taxon>Erythrobacteraceae</taxon>
        <taxon>Tsuneonella</taxon>
    </lineage>
</organism>
<protein>
    <recommendedName>
        <fullName evidence="2">SGNH domain-containing protein</fullName>
    </recommendedName>
</protein>
<dbReference type="InterPro" id="IPR043968">
    <property type="entry name" value="SGNH"/>
</dbReference>
<proteinExistence type="predicted"/>
<accession>A0ABQ1S9R6</accession>
<dbReference type="PANTHER" id="PTHR23028:SF53">
    <property type="entry name" value="ACYL_TRANSF_3 DOMAIN-CONTAINING PROTEIN"/>
    <property type="match status" value="1"/>
</dbReference>
<feature type="transmembrane region" description="Helical" evidence="1">
    <location>
        <begin position="53"/>
        <end position="73"/>
    </location>
</feature>
<keyword evidence="1" id="KW-1133">Transmembrane helix</keyword>
<dbReference type="SUPFAM" id="SSF52266">
    <property type="entry name" value="SGNH hydrolase"/>
    <property type="match status" value="1"/>
</dbReference>
<feature type="transmembrane region" description="Helical" evidence="1">
    <location>
        <begin position="185"/>
        <end position="205"/>
    </location>
</feature>
<feature type="transmembrane region" description="Helical" evidence="1">
    <location>
        <begin position="147"/>
        <end position="164"/>
    </location>
</feature>
<comment type="caution">
    <text evidence="3">The sequence shown here is derived from an EMBL/GenBank/DDBJ whole genome shotgun (WGS) entry which is preliminary data.</text>
</comment>
<reference evidence="4" key="1">
    <citation type="journal article" date="2019" name="Int. J. Syst. Evol. Microbiol.">
        <title>The Global Catalogue of Microorganisms (GCM) 10K type strain sequencing project: providing services to taxonomists for standard genome sequencing and annotation.</title>
        <authorList>
            <consortium name="The Broad Institute Genomics Platform"/>
            <consortium name="The Broad Institute Genome Sequencing Center for Infectious Disease"/>
            <person name="Wu L."/>
            <person name="Ma J."/>
        </authorList>
    </citation>
    <scope>NUCLEOTIDE SEQUENCE [LARGE SCALE GENOMIC DNA]</scope>
    <source>
        <strain evidence="4">CGMCC 1.15959</strain>
    </source>
</reference>
<dbReference type="EMBL" id="BMKL01000001">
    <property type="protein sequence ID" value="GGE01502.1"/>
    <property type="molecule type" value="Genomic_DNA"/>
</dbReference>
<keyword evidence="1" id="KW-0472">Membrane</keyword>
<sequence>MIGVISVASLALSIAVTYSHPTANFYLLPTRAWELGLGALIALGAVPAAKGATFGNAASLGGLVLIFVSVGMIDETTPFPGLAAVPPCLGAAAIIWSGQLQVTTAGKVLSNPVLVWFGLISYSLYLWHWPVLAAARLIGGSPTIDMNTALLCMALSVLLGWLSWRFVERPFRRARNDSPAARRRVFLAAATATGSLILVSGAVMLSDGASGRIPAEMNAVLREASDRGALERKCMSRGIGELPCKLGSASEPVSYVIWGDSHAGAMLSAFDNALSESGESAVAFAKSACPPLPGLWRVDLGKRHNCDGHNADVLRLIDREYPSATVVLVARWALATQSARAAGEAGEAAVLARSGQRPHANESNAILVSESLTRLASHLRSRGHQVVILTSIPEQGTNFPKLIARSELLGQSGEHFIQRRTSRETYDQRNSKITPIFRNVSARYGVQVLSVRDQMCADVCMTELGGKLLYRDDDHLSAFGAHWLVERIMPVMHQRQR</sequence>
<dbReference type="Proteomes" id="UP000619041">
    <property type="component" value="Unassembled WGS sequence"/>
</dbReference>
<evidence type="ECO:0000259" key="2">
    <source>
        <dbReference type="Pfam" id="PF19040"/>
    </source>
</evidence>
<evidence type="ECO:0000313" key="3">
    <source>
        <dbReference type="EMBL" id="GGE01502.1"/>
    </source>
</evidence>
<feature type="transmembrane region" description="Helical" evidence="1">
    <location>
        <begin position="29"/>
        <end position="46"/>
    </location>
</feature>
<feature type="transmembrane region" description="Helical" evidence="1">
    <location>
        <begin position="108"/>
        <end position="127"/>
    </location>
</feature>
<keyword evidence="1" id="KW-0812">Transmembrane</keyword>
<keyword evidence="4" id="KW-1185">Reference proteome</keyword>
<dbReference type="Pfam" id="PF19040">
    <property type="entry name" value="SGNH"/>
    <property type="match status" value="1"/>
</dbReference>